<dbReference type="OrthoDB" id="103154at2"/>
<feature type="chain" id="PRO_5011695460" evidence="1">
    <location>
        <begin position="22"/>
        <end position="363"/>
    </location>
</feature>
<dbReference type="Proteomes" id="UP000199203">
    <property type="component" value="Unassembled WGS sequence"/>
</dbReference>
<dbReference type="Pfam" id="PF07642">
    <property type="entry name" value="BBP2"/>
    <property type="match status" value="1"/>
</dbReference>
<organism evidence="2 3">
    <name type="scientific">Epilithonimonas hungarica</name>
    <dbReference type="NCBI Taxonomy" id="454006"/>
    <lineage>
        <taxon>Bacteria</taxon>
        <taxon>Pseudomonadati</taxon>
        <taxon>Bacteroidota</taxon>
        <taxon>Flavobacteriia</taxon>
        <taxon>Flavobacteriales</taxon>
        <taxon>Weeksellaceae</taxon>
        <taxon>Chryseobacterium group</taxon>
        <taxon>Epilithonimonas</taxon>
    </lineage>
</organism>
<reference evidence="3" key="1">
    <citation type="submission" date="2016-10" db="EMBL/GenBank/DDBJ databases">
        <authorList>
            <person name="Varghese N."/>
            <person name="Submissions S."/>
        </authorList>
    </citation>
    <scope>NUCLEOTIDE SEQUENCE [LARGE SCALE GENOMIC DNA]</scope>
    <source>
        <strain evidence="3">DSM 19684</strain>
    </source>
</reference>
<name>A0A1G7R404_9FLAO</name>
<sequence length="363" mass="40647">MKRKLSLLVFAILGAVSTLHAQEETEPKNPLKISGYAEVYYQYDFNNPENNTRPGFVYSHNRNNEVNLNLGFVKANYETEKLRANVALGVGTYMNSNYAAEAGVLKNIYEANIGVKISKNKNLWVDAGILPSHIGFESAISKDCFTLTRSILADNSPYFESGAKISYTSDSGKWFVSGLVLNGWQRIQRVDGNSTVAFGHQLTYKPNEKITLNSSSFIGNDKPDSIRQMRYFHNLYGSFQISKKLALITGFDIGAEQKAKGSDQYNIWYSPVVVAKYSPTEKLSFAARGEYYSDEKGVIIATGTANGFKTFGYSVNADYWILPNLVWRTELKNLSSKDDIFINRDNNFKNNNLMAVTSLAVSF</sequence>
<protein>
    <submittedName>
        <fullName evidence="2">Putative beta-barrel porin-2, OmpL-like. bbp2</fullName>
    </submittedName>
</protein>
<gene>
    <name evidence="2" type="ORF">SAMN05421825_2530</name>
</gene>
<evidence type="ECO:0000313" key="3">
    <source>
        <dbReference type="Proteomes" id="UP000199203"/>
    </source>
</evidence>
<accession>A0A1G7R404</accession>
<evidence type="ECO:0000313" key="2">
    <source>
        <dbReference type="EMBL" id="SDG04849.1"/>
    </source>
</evidence>
<proteinExistence type="predicted"/>
<dbReference type="InterPro" id="IPR011486">
    <property type="entry name" value="BBP2"/>
</dbReference>
<dbReference type="STRING" id="454006.SAMN05421825_2530"/>
<evidence type="ECO:0000256" key="1">
    <source>
        <dbReference type="SAM" id="SignalP"/>
    </source>
</evidence>
<dbReference type="EMBL" id="FNBH01000003">
    <property type="protein sequence ID" value="SDG04849.1"/>
    <property type="molecule type" value="Genomic_DNA"/>
</dbReference>
<dbReference type="SUPFAM" id="SSF56935">
    <property type="entry name" value="Porins"/>
    <property type="match status" value="1"/>
</dbReference>
<dbReference type="AlphaFoldDB" id="A0A1G7R404"/>
<dbReference type="RefSeq" id="WP_089873807.1">
    <property type="nucleotide sequence ID" value="NZ_FNBH01000003.1"/>
</dbReference>
<keyword evidence="3" id="KW-1185">Reference proteome</keyword>
<keyword evidence="1" id="KW-0732">Signal</keyword>
<feature type="signal peptide" evidence="1">
    <location>
        <begin position="1"/>
        <end position="21"/>
    </location>
</feature>